<sequence>MSEDEVKTDVEQGESKSACDDDEETVTNTCDSETTSVNNEGANPNCASDSTKGLAQAPQFVMPKVYVKEKPKVPLKRRDDDVEEFDTDEEGDEDSEQALDSAQQSQHNYTESISYEGDKCIYTEPGTGRKMLWNSEENKWCSYEQAEKEDGQANESAEPPKGVYGFENDTHTYTDPTDGTSYFWDKEKNAWFPKVDDDFMARYQLSYGFNDSNSSSTVKPKSPPQVPENPKPSKEEKKSENKRKMQEPPTWFDVDEAHNTTIYISNLPLDITMEELKELVGKCGLLARDEKGKDKLKLYTDAEGEPKGDARCTYIKIESVNLALTILDGWDIRGKKLSVQRAKFQLKGEYNPALKPKRKKNQKERQKKFEQKLFDWRPDKLRGEPLKCERVVIIKNLFKPEDFDKDVTLILEYQNDIRSECLKCGEVKKVTIHDRHPEGVAQVTFKEPEEAQACVQLLNGRWFSQRQLTAEIWDGKTKYKIKETEEEIEARINKWDKFLEEQEEAEEKSKQADKETKSQPEATRSEETANEVV</sequence>
<reference evidence="1" key="1">
    <citation type="submission" date="2023-04" db="EMBL/GenBank/DDBJ databases">
        <title>A chromosome-level genome assembly of the parasitoid wasp Eretmocerus hayati.</title>
        <authorList>
            <person name="Zhong Y."/>
            <person name="Liu S."/>
            <person name="Liu Y."/>
        </authorList>
    </citation>
    <scope>NUCLEOTIDE SEQUENCE</scope>
    <source>
        <strain evidence="1">ZJU_SS_LIU_2023</strain>
    </source>
</reference>
<accession>A0ACC2NTD8</accession>
<gene>
    <name evidence="1" type="ORF">QAD02_005792</name>
</gene>
<protein>
    <submittedName>
        <fullName evidence="1">Uncharacterized protein</fullName>
    </submittedName>
</protein>
<evidence type="ECO:0000313" key="1">
    <source>
        <dbReference type="EMBL" id="KAJ8674530.1"/>
    </source>
</evidence>
<keyword evidence="2" id="KW-1185">Reference proteome</keyword>
<dbReference type="EMBL" id="CM056743">
    <property type="protein sequence ID" value="KAJ8674530.1"/>
    <property type="molecule type" value="Genomic_DNA"/>
</dbReference>
<organism evidence="1 2">
    <name type="scientific">Eretmocerus hayati</name>
    <dbReference type="NCBI Taxonomy" id="131215"/>
    <lineage>
        <taxon>Eukaryota</taxon>
        <taxon>Metazoa</taxon>
        <taxon>Ecdysozoa</taxon>
        <taxon>Arthropoda</taxon>
        <taxon>Hexapoda</taxon>
        <taxon>Insecta</taxon>
        <taxon>Pterygota</taxon>
        <taxon>Neoptera</taxon>
        <taxon>Endopterygota</taxon>
        <taxon>Hymenoptera</taxon>
        <taxon>Apocrita</taxon>
        <taxon>Proctotrupomorpha</taxon>
        <taxon>Chalcidoidea</taxon>
        <taxon>Aphelinidae</taxon>
        <taxon>Aphelininae</taxon>
        <taxon>Eretmocerus</taxon>
    </lineage>
</organism>
<name>A0ACC2NTD8_9HYME</name>
<proteinExistence type="predicted"/>
<comment type="caution">
    <text evidence="1">The sequence shown here is derived from an EMBL/GenBank/DDBJ whole genome shotgun (WGS) entry which is preliminary data.</text>
</comment>
<dbReference type="Proteomes" id="UP001239111">
    <property type="component" value="Chromosome 3"/>
</dbReference>
<evidence type="ECO:0000313" key="2">
    <source>
        <dbReference type="Proteomes" id="UP001239111"/>
    </source>
</evidence>